<keyword evidence="1" id="KW-0472">Membrane</keyword>
<sequence length="320" mass="34308">MSATTLAKAPAAVERPAPRGLVRSVLRLHRTALWIWLAFVAFTAGLLLWLTGPGADATARQLERFGYGGGVMEAAYSTDTLFYFTSGAYNDLFYDPDTLITLASFAVALFAGGPLIARELESGTAQLAWTQSVSPARWLTAKLAVPAAFVVVGTGLLTLLYRQLWSAHSNLLIAGIGPRSLYFSLGPATVAAPLLGLALGTLIGLAVRRTLPALAFSGFAYFLVHAFRGNHWPFQGRYQQPDLSSRSHAITSTGAEISDPGCYTDKACLAGHDVVRFTREYLPSSDYWPRQLLETGVLLALTAVAVALAFGLLRRRAATG</sequence>
<protein>
    <recommendedName>
        <fullName evidence="4">ABC transporter permease</fullName>
    </recommendedName>
</protein>
<feature type="transmembrane region" description="Helical" evidence="1">
    <location>
        <begin position="138"/>
        <end position="161"/>
    </location>
</feature>
<dbReference type="RefSeq" id="WP_031050612.1">
    <property type="nucleotide sequence ID" value="NZ_JBIBHV010000015.1"/>
</dbReference>
<evidence type="ECO:0000313" key="2">
    <source>
        <dbReference type="EMBL" id="KUM82671.1"/>
    </source>
</evidence>
<dbReference type="EMBL" id="LMWM01000051">
    <property type="protein sequence ID" value="KUM82671.1"/>
    <property type="molecule type" value="Genomic_DNA"/>
</dbReference>
<gene>
    <name evidence="2" type="ORF">AQI94_41220</name>
</gene>
<feature type="transmembrane region" description="Helical" evidence="1">
    <location>
        <begin position="181"/>
        <end position="203"/>
    </location>
</feature>
<proteinExistence type="predicted"/>
<dbReference type="OrthoDB" id="3579673at2"/>
<feature type="transmembrane region" description="Helical" evidence="1">
    <location>
        <begin position="33"/>
        <end position="52"/>
    </location>
</feature>
<keyword evidence="1" id="KW-0812">Transmembrane</keyword>
<keyword evidence="1" id="KW-1133">Transmembrane helix</keyword>
<organism evidence="2 3">
    <name type="scientific">Streptomyces pseudovenezuelae</name>
    <dbReference type="NCBI Taxonomy" id="67350"/>
    <lineage>
        <taxon>Bacteria</taxon>
        <taxon>Bacillati</taxon>
        <taxon>Actinomycetota</taxon>
        <taxon>Actinomycetes</taxon>
        <taxon>Kitasatosporales</taxon>
        <taxon>Streptomycetaceae</taxon>
        <taxon>Streptomyces</taxon>
        <taxon>Streptomyces aurantiacus group</taxon>
    </lineage>
</organism>
<feature type="transmembrane region" description="Helical" evidence="1">
    <location>
        <begin position="99"/>
        <end position="117"/>
    </location>
</feature>
<dbReference type="Proteomes" id="UP000053039">
    <property type="component" value="Unassembled WGS sequence"/>
</dbReference>
<accession>A0A117PN92</accession>
<comment type="caution">
    <text evidence="2">The sequence shown here is derived from an EMBL/GenBank/DDBJ whole genome shotgun (WGS) entry which is preliminary data.</text>
</comment>
<reference evidence="2 3" key="1">
    <citation type="submission" date="2015-10" db="EMBL/GenBank/DDBJ databases">
        <title>Draft genome sequence of Streptomyces pseudovenezuelae DSM 40212, type strain for the species Streptomyces pseudovenezuelae.</title>
        <authorList>
            <person name="Ruckert C."/>
            <person name="Winkler A."/>
            <person name="Kalinowski J."/>
            <person name="Kampfer P."/>
            <person name="Glaeser S."/>
        </authorList>
    </citation>
    <scope>NUCLEOTIDE SEQUENCE [LARGE SCALE GENOMIC DNA]</scope>
    <source>
        <strain evidence="2 3">DSM 40212</strain>
    </source>
</reference>
<evidence type="ECO:0000313" key="3">
    <source>
        <dbReference type="Proteomes" id="UP000053039"/>
    </source>
</evidence>
<evidence type="ECO:0000256" key="1">
    <source>
        <dbReference type="SAM" id="Phobius"/>
    </source>
</evidence>
<feature type="transmembrane region" description="Helical" evidence="1">
    <location>
        <begin position="210"/>
        <end position="227"/>
    </location>
</feature>
<feature type="transmembrane region" description="Helical" evidence="1">
    <location>
        <begin position="292"/>
        <end position="313"/>
    </location>
</feature>
<evidence type="ECO:0008006" key="4">
    <source>
        <dbReference type="Google" id="ProtNLM"/>
    </source>
</evidence>
<name>A0A117PN92_9ACTN</name>
<dbReference type="AlphaFoldDB" id="A0A117PN92"/>